<comment type="similarity">
    <text evidence="2">Belongs to the zinc-containing alcohol dehydrogenase family.</text>
</comment>
<keyword evidence="3" id="KW-0479">Metal-binding</keyword>
<evidence type="ECO:0000256" key="1">
    <source>
        <dbReference type="ARBA" id="ARBA00001947"/>
    </source>
</evidence>
<evidence type="ECO:0000259" key="7">
    <source>
        <dbReference type="Pfam" id="PF08240"/>
    </source>
</evidence>
<name>A0A0H1B992_9EURO</name>
<feature type="domain" description="Alcohol dehydrogenase-like C-terminal" evidence="6">
    <location>
        <begin position="283"/>
        <end position="333"/>
    </location>
</feature>
<feature type="domain" description="Alcohol dehydrogenase-like N-terminal" evidence="7">
    <location>
        <begin position="127"/>
        <end position="239"/>
    </location>
</feature>
<dbReference type="Gene3D" id="3.90.180.10">
    <property type="entry name" value="Medium-chain alcohol dehydrogenases, catalytic domain"/>
    <property type="match status" value="1"/>
</dbReference>
<dbReference type="GO" id="GO:0004022">
    <property type="term" value="F:alcohol dehydrogenase (NAD+) activity"/>
    <property type="evidence" value="ECO:0007669"/>
    <property type="project" value="TreeGrafter"/>
</dbReference>
<evidence type="ECO:0000256" key="5">
    <source>
        <dbReference type="ARBA" id="ARBA00023002"/>
    </source>
</evidence>
<dbReference type="InterPro" id="IPR013149">
    <property type="entry name" value="ADH-like_C"/>
</dbReference>
<protein>
    <submittedName>
        <fullName evidence="8">Uncharacterized protein</fullName>
    </submittedName>
</protein>
<evidence type="ECO:0000259" key="6">
    <source>
        <dbReference type="Pfam" id="PF00107"/>
    </source>
</evidence>
<dbReference type="InterPro" id="IPR036291">
    <property type="entry name" value="NAD(P)-bd_dom_sf"/>
</dbReference>
<dbReference type="Pfam" id="PF08240">
    <property type="entry name" value="ADH_N"/>
    <property type="match status" value="1"/>
</dbReference>
<dbReference type="GO" id="GO:0005737">
    <property type="term" value="C:cytoplasm"/>
    <property type="evidence" value="ECO:0007669"/>
    <property type="project" value="TreeGrafter"/>
</dbReference>
<dbReference type="Pfam" id="PF00107">
    <property type="entry name" value="ADH_zinc_N"/>
    <property type="match status" value="1"/>
</dbReference>
<evidence type="ECO:0000313" key="9">
    <source>
        <dbReference type="Proteomes" id="UP000053573"/>
    </source>
</evidence>
<proteinExistence type="inferred from homology"/>
<organism evidence="8 9">
    <name type="scientific">Blastomyces silverae</name>
    <dbReference type="NCBI Taxonomy" id="2060906"/>
    <lineage>
        <taxon>Eukaryota</taxon>
        <taxon>Fungi</taxon>
        <taxon>Dikarya</taxon>
        <taxon>Ascomycota</taxon>
        <taxon>Pezizomycotina</taxon>
        <taxon>Eurotiomycetes</taxon>
        <taxon>Eurotiomycetidae</taxon>
        <taxon>Onygenales</taxon>
        <taxon>Ajellomycetaceae</taxon>
        <taxon>Blastomyces</taxon>
    </lineage>
</organism>
<accession>A0A0H1B992</accession>
<evidence type="ECO:0000313" key="8">
    <source>
        <dbReference type="EMBL" id="KLJ07950.1"/>
    </source>
</evidence>
<evidence type="ECO:0000256" key="4">
    <source>
        <dbReference type="ARBA" id="ARBA00022833"/>
    </source>
</evidence>
<dbReference type="PANTHER" id="PTHR42940:SF1">
    <property type="entry name" value="ENOYL REDUCTASE (ER) DOMAIN-CONTAINING PROTEIN"/>
    <property type="match status" value="1"/>
</dbReference>
<comment type="caution">
    <text evidence="8">The sequence shown here is derived from an EMBL/GenBank/DDBJ whole genome shotgun (WGS) entry which is preliminary data.</text>
</comment>
<dbReference type="SUPFAM" id="SSF50129">
    <property type="entry name" value="GroES-like"/>
    <property type="match status" value="1"/>
</dbReference>
<comment type="cofactor">
    <cofactor evidence="1">
        <name>Zn(2+)</name>
        <dbReference type="ChEBI" id="CHEBI:29105"/>
    </cofactor>
</comment>
<reference evidence="9" key="1">
    <citation type="journal article" date="2015" name="PLoS Genet.">
        <title>The dynamic genome and transcriptome of the human fungal pathogen Blastomyces and close relative Emmonsia.</title>
        <authorList>
            <person name="Munoz J.F."/>
            <person name="Gauthier G.M."/>
            <person name="Desjardins C.A."/>
            <person name="Gallo J.E."/>
            <person name="Holder J."/>
            <person name="Sullivan T.D."/>
            <person name="Marty A.J."/>
            <person name="Carmen J.C."/>
            <person name="Chen Z."/>
            <person name="Ding L."/>
            <person name="Gujja S."/>
            <person name="Magrini V."/>
            <person name="Misas E."/>
            <person name="Mitreva M."/>
            <person name="Priest M."/>
            <person name="Saif S."/>
            <person name="Whiston E.A."/>
            <person name="Young S."/>
            <person name="Zeng Q."/>
            <person name="Goldman W.E."/>
            <person name="Mardis E.R."/>
            <person name="Taylor J.W."/>
            <person name="McEwen J.G."/>
            <person name="Clay O.K."/>
            <person name="Klein B.S."/>
            <person name="Cuomo C.A."/>
        </authorList>
    </citation>
    <scope>NUCLEOTIDE SEQUENCE [LARGE SCALE GENOMIC DNA]</scope>
    <source>
        <strain evidence="9">UAMH 139</strain>
    </source>
</reference>
<dbReference type="SUPFAM" id="SSF51735">
    <property type="entry name" value="NAD(P)-binding Rossmann-fold domains"/>
    <property type="match status" value="1"/>
</dbReference>
<dbReference type="PANTHER" id="PTHR42940">
    <property type="entry name" value="ALCOHOL DEHYDROGENASE 1-RELATED"/>
    <property type="match status" value="1"/>
</dbReference>
<dbReference type="Proteomes" id="UP000053573">
    <property type="component" value="Unassembled WGS sequence"/>
</dbReference>
<dbReference type="EMBL" id="LDEV01002710">
    <property type="protein sequence ID" value="KLJ07950.1"/>
    <property type="molecule type" value="Genomic_DNA"/>
</dbReference>
<dbReference type="InterPro" id="IPR013154">
    <property type="entry name" value="ADH-like_N"/>
</dbReference>
<keyword evidence="5" id="KW-0560">Oxidoreductase</keyword>
<gene>
    <name evidence="8" type="ORF">EMPG_16577</name>
</gene>
<keyword evidence="9" id="KW-1185">Reference proteome</keyword>
<sequence>MTAKKRTLSSTENLEHAMKTVKISQPTTPDHEIPTACNAGVDNSSIEMQEVQRFPNPGGSLQAEAEMTTNCNHSAAEELENNKDEMEISEPSTPQFVIPETCKAGVVVNRGENYSIKIENVKVPEPGPDEVLIKIDLFRVCSGDIHCLKGMPGLIHNPNNGVKSAGHEGVGRVVKIGSHLKDIKIGARVAIGLLWRYNSRGTNHRRGERQSMLLTGVDVPGTFQRYITLPEKSMILIPEGVTDETAACVICCGGPIYKAFSRWAHNEGDWALIAAGSPAQNILAAQIAKAKGFKAIVLADHSQKDLCLKMGVEHFMDEETDWAGEVEKLTGGHDKYMLFPMNARGLRDCYPPDIRPGDTVSPAYLRKCTPFKYLV</sequence>
<evidence type="ECO:0000256" key="2">
    <source>
        <dbReference type="ARBA" id="ARBA00008072"/>
    </source>
</evidence>
<evidence type="ECO:0000256" key="3">
    <source>
        <dbReference type="ARBA" id="ARBA00022723"/>
    </source>
</evidence>
<dbReference type="OrthoDB" id="1879366at2759"/>
<dbReference type="InterPro" id="IPR011032">
    <property type="entry name" value="GroES-like_sf"/>
</dbReference>
<dbReference type="AlphaFoldDB" id="A0A0H1B992"/>
<keyword evidence="4" id="KW-0862">Zinc</keyword>
<dbReference type="GO" id="GO:0046872">
    <property type="term" value="F:metal ion binding"/>
    <property type="evidence" value="ECO:0007669"/>
    <property type="project" value="UniProtKB-KW"/>
</dbReference>
<dbReference type="STRING" id="2060906.A0A0H1B992"/>
<dbReference type="Gene3D" id="3.40.50.720">
    <property type="entry name" value="NAD(P)-binding Rossmann-like Domain"/>
    <property type="match status" value="1"/>
</dbReference>